<protein>
    <recommendedName>
        <fullName evidence="2">histidine kinase</fullName>
        <ecNumber evidence="2">2.7.13.3</ecNumber>
    </recommendedName>
</protein>
<keyword evidence="5" id="KW-0812">Transmembrane</keyword>
<gene>
    <name evidence="8" type="ORF">ACFOOQ_17200</name>
</gene>
<dbReference type="RefSeq" id="WP_379728835.1">
    <property type="nucleotide sequence ID" value="NZ_JBHRYJ010000004.1"/>
</dbReference>
<organism evidence="8 9">
    <name type="scientific">Ferrovibrio xuzhouensis</name>
    <dbReference type="NCBI Taxonomy" id="1576914"/>
    <lineage>
        <taxon>Bacteria</taxon>
        <taxon>Pseudomonadati</taxon>
        <taxon>Pseudomonadota</taxon>
        <taxon>Alphaproteobacteria</taxon>
        <taxon>Rhodospirillales</taxon>
        <taxon>Rhodospirillaceae</taxon>
        <taxon>Ferrovibrio</taxon>
    </lineage>
</organism>
<keyword evidence="5" id="KW-1133">Transmembrane helix</keyword>
<sequence>MLQTPFQTAPLTRDDPPGGRLPPFNWAGEFRDLRFERTFMEARREEIRQLLFICGIAATAAFFLLVIRDYFVLGLGQAFYWTAMIRCVGLVTGLIFQVVVMRAPTAAILHVAITAGMANLSTLVFLTWITAPPPGLGGPTLTFAVLLVYYLLVPCSGVGIIGNAAYFSIGTLVAALLRLPMHPEDVVAVVLMVTAANGLGFIGMRQSKLDRRRSYLAQGEANRVTEALTLSRQESRRRSEYQAWALDSLQVGVVLFDPDGYIHTLNRRGVELLALPPGSIIPGDRYEALIRFLIQRGDLGDLDLSDVRYHVDRLLRGRASVAAIRLRSTGRVLEFTIGRLPDNSVSLTIFDASERYALNRRLRHAVEVAGDGFAIYDANDTVTVCSSRFAALYGLTVDQAIGMTFDELVERAYDRGVFDRGNSNAGSVRVAGQTRRRIPERMVEIRTAAGEWFLIHERVTPSGDLVVVRTNITARRRIEDELRRAKEEAERMLAELREAQANLILSEKMASLGSLVAGMSHEISTPLGIGVSAASHLAAEIARLSGNFQDGQLRRSDLDSFLEAATEATRIMQANLGRAARLIQAFKQVSADQSTDEIRSFDLAEYLSEIMLSLAPALRSLARPVQVDCPAGLVVTNRPGALGQIITNLVMNALQHAFDDDTAEARISIRVTRPREGRIGIEFSDNGRGIDADSLPRVFDPFFTTRRGTGGTGLGLHIAYNLVTQVLGGTIAVSSRPGEGTRFSISFPQDAKT</sequence>
<feature type="domain" description="PAS" evidence="7">
    <location>
        <begin position="358"/>
        <end position="402"/>
    </location>
</feature>
<dbReference type="InterPro" id="IPR035965">
    <property type="entry name" value="PAS-like_dom_sf"/>
</dbReference>
<dbReference type="EC" id="2.7.13.3" evidence="2"/>
<keyword evidence="3" id="KW-0175">Coiled coil</keyword>
<dbReference type="PRINTS" id="PR00344">
    <property type="entry name" value="BCTRLSENSOR"/>
</dbReference>
<feature type="transmembrane region" description="Helical" evidence="5">
    <location>
        <begin position="79"/>
        <end position="100"/>
    </location>
</feature>
<dbReference type="SUPFAM" id="SSF55874">
    <property type="entry name" value="ATPase domain of HSP90 chaperone/DNA topoisomerase II/histidine kinase"/>
    <property type="match status" value="1"/>
</dbReference>
<dbReference type="EMBL" id="JBHRYJ010000004">
    <property type="protein sequence ID" value="MFC3677296.1"/>
    <property type="molecule type" value="Genomic_DNA"/>
</dbReference>
<keyword evidence="9" id="KW-1185">Reference proteome</keyword>
<dbReference type="InterPro" id="IPR004358">
    <property type="entry name" value="Sig_transdc_His_kin-like_C"/>
</dbReference>
<dbReference type="InterPro" id="IPR005467">
    <property type="entry name" value="His_kinase_dom"/>
</dbReference>
<keyword evidence="8" id="KW-0547">Nucleotide-binding</keyword>
<comment type="catalytic activity">
    <reaction evidence="1">
        <text>ATP + protein L-histidine = ADP + protein N-phospho-L-histidine.</text>
        <dbReference type="EC" id="2.7.13.3"/>
    </reaction>
</comment>
<feature type="transmembrane region" description="Helical" evidence="5">
    <location>
        <begin position="107"/>
        <end position="129"/>
    </location>
</feature>
<evidence type="ECO:0000256" key="5">
    <source>
        <dbReference type="SAM" id="Phobius"/>
    </source>
</evidence>
<feature type="transmembrane region" description="Helical" evidence="5">
    <location>
        <begin position="50"/>
        <end position="67"/>
    </location>
</feature>
<dbReference type="InterPro" id="IPR036890">
    <property type="entry name" value="HATPase_C_sf"/>
</dbReference>
<dbReference type="PANTHER" id="PTHR43065">
    <property type="entry name" value="SENSOR HISTIDINE KINASE"/>
    <property type="match status" value="1"/>
</dbReference>
<feature type="compositionally biased region" description="Polar residues" evidence="4">
    <location>
        <begin position="1"/>
        <end position="10"/>
    </location>
</feature>
<dbReference type="CDD" id="cd00130">
    <property type="entry name" value="PAS"/>
    <property type="match status" value="1"/>
</dbReference>
<evidence type="ECO:0000256" key="2">
    <source>
        <dbReference type="ARBA" id="ARBA00012438"/>
    </source>
</evidence>
<name>A0ABV7VL85_9PROT</name>
<dbReference type="GO" id="GO:0005524">
    <property type="term" value="F:ATP binding"/>
    <property type="evidence" value="ECO:0007669"/>
    <property type="project" value="UniProtKB-KW"/>
</dbReference>
<keyword evidence="8" id="KW-0067">ATP-binding</keyword>
<dbReference type="Gene3D" id="3.30.565.10">
    <property type="entry name" value="Histidine kinase-like ATPase, C-terminal domain"/>
    <property type="match status" value="1"/>
</dbReference>
<dbReference type="PROSITE" id="PS50109">
    <property type="entry name" value="HIS_KIN"/>
    <property type="match status" value="1"/>
</dbReference>
<feature type="coiled-coil region" evidence="3">
    <location>
        <begin position="475"/>
        <end position="509"/>
    </location>
</feature>
<dbReference type="Pfam" id="PF12860">
    <property type="entry name" value="PAS_7"/>
    <property type="match status" value="2"/>
</dbReference>
<accession>A0ABV7VL85</accession>
<dbReference type="PANTHER" id="PTHR43065:SF47">
    <property type="match status" value="1"/>
</dbReference>
<dbReference type="SMART" id="SM00091">
    <property type="entry name" value="PAS"/>
    <property type="match status" value="2"/>
</dbReference>
<dbReference type="Gene3D" id="1.10.287.130">
    <property type="match status" value="1"/>
</dbReference>
<dbReference type="Proteomes" id="UP001595711">
    <property type="component" value="Unassembled WGS sequence"/>
</dbReference>
<dbReference type="SUPFAM" id="SSF55785">
    <property type="entry name" value="PYP-like sensor domain (PAS domain)"/>
    <property type="match status" value="2"/>
</dbReference>
<evidence type="ECO:0000256" key="3">
    <source>
        <dbReference type="SAM" id="Coils"/>
    </source>
</evidence>
<dbReference type="Gene3D" id="3.30.450.20">
    <property type="entry name" value="PAS domain"/>
    <property type="match status" value="2"/>
</dbReference>
<dbReference type="PROSITE" id="PS50112">
    <property type="entry name" value="PAS"/>
    <property type="match status" value="1"/>
</dbReference>
<evidence type="ECO:0000256" key="4">
    <source>
        <dbReference type="SAM" id="MobiDB-lite"/>
    </source>
</evidence>
<dbReference type="InterPro" id="IPR000014">
    <property type="entry name" value="PAS"/>
</dbReference>
<evidence type="ECO:0000259" key="7">
    <source>
        <dbReference type="PROSITE" id="PS50112"/>
    </source>
</evidence>
<evidence type="ECO:0000256" key="1">
    <source>
        <dbReference type="ARBA" id="ARBA00000085"/>
    </source>
</evidence>
<proteinExistence type="predicted"/>
<comment type="caution">
    <text evidence="8">The sequence shown here is derived from an EMBL/GenBank/DDBJ whole genome shotgun (WGS) entry which is preliminary data.</text>
</comment>
<dbReference type="Pfam" id="PF02518">
    <property type="entry name" value="HATPase_c"/>
    <property type="match status" value="1"/>
</dbReference>
<reference evidence="9" key="1">
    <citation type="journal article" date="2019" name="Int. J. Syst. Evol. Microbiol.">
        <title>The Global Catalogue of Microorganisms (GCM) 10K type strain sequencing project: providing services to taxonomists for standard genome sequencing and annotation.</title>
        <authorList>
            <consortium name="The Broad Institute Genomics Platform"/>
            <consortium name="The Broad Institute Genome Sequencing Center for Infectious Disease"/>
            <person name="Wu L."/>
            <person name="Ma J."/>
        </authorList>
    </citation>
    <scope>NUCLEOTIDE SEQUENCE [LARGE SCALE GENOMIC DNA]</scope>
    <source>
        <strain evidence="9">KCTC 42182</strain>
    </source>
</reference>
<feature type="region of interest" description="Disordered" evidence="4">
    <location>
        <begin position="1"/>
        <end position="20"/>
    </location>
</feature>
<dbReference type="InterPro" id="IPR003594">
    <property type="entry name" value="HATPase_dom"/>
</dbReference>
<evidence type="ECO:0000259" key="6">
    <source>
        <dbReference type="PROSITE" id="PS50109"/>
    </source>
</evidence>
<evidence type="ECO:0000313" key="9">
    <source>
        <dbReference type="Proteomes" id="UP001595711"/>
    </source>
</evidence>
<dbReference type="SMART" id="SM00387">
    <property type="entry name" value="HATPase_c"/>
    <property type="match status" value="1"/>
</dbReference>
<feature type="transmembrane region" description="Helical" evidence="5">
    <location>
        <begin position="186"/>
        <end position="204"/>
    </location>
</feature>
<feature type="domain" description="Histidine kinase" evidence="6">
    <location>
        <begin position="518"/>
        <end position="751"/>
    </location>
</feature>
<evidence type="ECO:0000313" key="8">
    <source>
        <dbReference type="EMBL" id="MFC3677296.1"/>
    </source>
</evidence>
<keyword evidence="5" id="KW-0472">Membrane</keyword>